<dbReference type="RefSeq" id="WP_208347910.1">
    <property type="nucleotide sequence ID" value="NZ_JAALHA020000031.1"/>
</dbReference>
<keyword evidence="2" id="KW-0812">Transmembrane</keyword>
<feature type="transmembrane region" description="Helical" evidence="2">
    <location>
        <begin position="12"/>
        <end position="34"/>
    </location>
</feature>
<evidence type="ECO:0000256" key="1">
    <source>
        <dbReference type="SAM" id="MobiDB-lite"/>
    </source>
</evidence>
<evidence type="ECO:0000313" key="4">
    <source>
        <dbReference type="EMBL" id="MDR9900189.1"/>
    </source>
</evidence>
<proteinExistence type="predicted"/>
<feature type="compositionally biased region" description="Polar residues" evidence="1">
    <location>
        <begin position="54"/>
        <end position="65"/>
    </location>
</feature>
<keyword evidence="5" id="KW-1185">Reference proteome</keyword>
<accession>A0AAP5IGJ4</accession>
<gene>
    <name evidence="4" type="ORF">G7B40_037415</name>
</gene>
<dbReference type="Pfam" id="PF10646">
    <property type="entry name" value="Germane"/>
    <property type="match status" value="1"/>
</dbReference>
<feature type="region of interest" description="Disordered" evidence="1">
    <location>
        <begin position="40"/>
        <end position="65"/>
    </location>
</feature>
<sequence length="209" mass="22460">MTQEQESKRISSGVIAAVSAAVVAVSAGVAWFTWNSHDSNVTPNPPQIPNQQPTSKLSPATQPAPNQQTVEIYLLKDTGKSLALVAQPVKVQADADQPKQILEAAFQTLLAEHPDGSNANTIPKRTRLLDLNLKNDGIHVNLSDDFTSGGGSSSMIGRIGQVVYTATSLDKNAKVYIDVNGKRLDILGGEGLELEQPLTRESFNKNYQL</sequence>
<protein>
    <submittedName>
        <fullName evidence="4">GerMN domain-containing protein</fullName>
    </submittedName>
</protein>
<keyword evidence="2" id="KW-0472">Membrane</keyword>
<dbReference type="EMBL" id="JAALHA020000031">
    <property type="protein sequence ID" value="MDR9900189.1"/>
    <property type="molecule type" value="Genomic_DNA"/>
</dbReference>
<dbReference type="AlphaFoldDB" id="A0AAP5IGJ4"/>
<evidence type="ECO:0000259" key="3">
    <source>
        <dbReference type="SMART" id="SM00909"/>
    </source>
</evidence>
<dbReference type="InterPro" id="IPR019606">
    <property type="entry name" value="GerMN"/>
</dbReference>
<evidence type="ECO:0000256" key="2">
    <source>
        <dbReference type="SAM" id="Phobius"/>
    </source>
</evidence>
<evidence type="ECO:0000313" key="5">
    <source>
        <dbReference type="Proteomes" id="UP000667802"/>
    </source>
</evidence>
<reference evidence="5" key="1">
    <citation type="journal article" date="2021" name="Science">
        <title>Hunting the eagle killer: A cyanobacterial neurotoxin causes vacuolar myelinopathy.</title>
        <authorList>
            <person name="Breinlinger S."/>
            <person name="Phillips T.J."/>
            <person name="Haram B.N."/>
            <person name="Mares J."/>
            <person name="Martinez Yerena J.A."/>
            <person name="Hrouzek P."/>
            <person name="Sobotka R."/>
            <person name="Henderson W.M."/>
            <person name="Schmieder P."/>
            <person name="Williams S.M."/>
            <person name="Lauderdale J.D."/>
            <person name="Wilde H.D."/>
            <person name="Gerrin W."/>
            <person name="Kust A."/>
            <person name="Washington J.W."/>
            <person name="Wagner C."/>
            <person name="Geier B."/>
            <person name="Liebeke M."/>
            <person name="Enke H."/>
            <person name="Niedermeyer T.H.J."/>
            <person name="Wilde S.B."/>
        </authorList>
    </citation>
    <scope>NUCLEOTIDE SEQUENCE [LARGE SCALE GENOMIC DNA]</scope>
    <source>
        <strain evidence="5">Thurmond2011</strain>
    </source>
</reference>
<dbReference type="Proteomes" id="UP000667802">
    <property type="component" value="Unassembled WGS sequence"/>
</dbReference>
<name>A0AAP5IGJ4_9CYAN</name>
<organism evidence="4 5">
    <name type="scientific">Aetokthonos hydrillicola Thurmond2011</name>
    <dbReference type="NCBI Taxonomy" id="2712845"/>
    <lineage>
        <taxon>Bacteria</taxon>
        <taxon>Bacillati</taxon>
        <taxon>Cyanobacteriota</taxon>
        <taxon>Cyanophyceae</taxon>
        <taxon>Nostocales</taxon>
        <taxon>Hapalosiphonaceae</taxon>
        <taxon>Aetokthonos</taxon>
    </lineage>
</organism>
<keyword evidence="2" id="KW-1133">Transmembrane helix</keyword>
<dbReference type="SMART" id="SM00909">
    <property type="entry name" value="Germane"/>
    <property type="match status" value="1"/>
</dbReference>
<comment type="caution">
    <text evidence="4">The sequence shown here is derived from an EMBL/GenBank/DDBJ whole genome shotgun (WGS) entry which is preliminary data.</text>
</comment>
<feature type="domain" description="GerMN" evidence="3">
    <location>
        <begin position="102"/>
        <end position="188"/>
    </location>
</feature>